<accession>H8Z421</accession>
<gene>
    <name evidence="4" type="ORF">Thi970DRAFT_03703</name>
</gene>
<dbReference type="InterPro" id="IPR025392">
    <property type="entry name" value="DUF4124"/>
</dbReference>
<proteinExistence type="predicted"/>
<protein>
    <recommendedName>
        <fullName evidence="3">DUF4124 domain-containing protein</fullName>
    </recommendedName>
</protein>
<evidence type="ECO:0000259" key="3">
    <source>
        <dbReference type="Pfam" id="PF13511"/>
    </source>
</evidence>
<keyword evidence="5" id="KW-1185">Reference proteome</keyword>
<dbReference type="HOGENOM" id="CLU_1460680_0_0_6"/>
<evidence type="ECO:0000256" key="1">
    <source>
        <dbReference type="SAM" id="MobiDB-lite"/>
    </source>
</evidence>
<feature type="compositionally biased region" description="Polar residues" evidence="1">
    <location>
        <begin position="172"/>
        <end position="185"/>
    </location>
</feature>
<dbReference type="RefSeq" id="WP_009150493.1">
    <property type="nucleotide sequence ID" value="NZ_CP121471.1"/>
</dbReference>
<sequence>MSYHPVLFIAQSPALILAGTFAIAISTVAEAQQQVYRSVDAQGNVSFSAEPPSGANVRNVESIELQPGPSEADRQAAEARARDIQQAADAYAQQRQAAREAAAGQQGSDAASKSSAGSDDASPAAEQWDQLLVNDRNLTPEQRTKVEEAKRELLDAQRGQQGSGSDLYKSPDNYQRGTTSRSGRE</sequence>
<name>H8Z421_9GAMM</name>
<feature type="compositionally biased region" description="Basic and acidic residues" evidence="1">
    <location>
        <begin position="71"/>
        <end position="83"/>
    </location>
</feature>
<feature type="signal peptide" evidence="2">
    <location>
        <begin position="1"/>
        <end position="31"/>
    </location>
</feature>
<feature type="compositionally biased region" description="Low complexity" evidence="1">
    <location>
        <begin position="84"/>
        <end position="125"/>
    </location>
</feature>
<organism evidence="4 5">
    <name type="scientific">Thiorhodovibrio frisius</name>
    <dbReference type="NCBI Taxonomy" id="631362"/>
    <lineage>
        <taxon>Bacteria</taxon>
        <taxon>Pseudomonadati</taxon>
        <taxon>Pseudomonadota</taxon>
        <taxon>Gammaproteobacteria</taxon>
        <taxon>Chromatiales</taxon>
        <taxon>Chromatiaceae</taxon>
        <taxon>Thiorhodovibrio</taxon>
    </lineage>
</organism>
<evidence type="ECO:0000313" key="4">
    <source>
        <dbReference type="EMBL" id="EIC20090.1"/>
    </source>
</evidence>
<feature type="compositionally biased region" description="Basic and acidic residues" evidence="1">
    <location>
        <begin position="142"/>
        <end position="155"/>
    </location>
</feature>
<dbReference type="EMBL" id="JH603170">
    <property type="protein sequence ID" value="EIC20090.1"/>
    <property type="molecule type" value="Genomic_DNA"/>
</dbReference>
<evidence type="ECO:0000313" key="5">
    <source>
        <dbReference type="Proteomes" id="UP000002964"/>
    </source>
</evidence>
<keyword evidence="2" id="KW-0732">Signal</keyword>
<dbReference type="Pfam" id="PF13511">
    <property type="entry name" value="DUF4124"/>
    <property type="match status" value="1"/>
</dbReference>
<dbReference type="Proteomes" id="UP000002964">
    <property type="component" value="Unassembled WGS sequence"/>
</dbReference>
<feature type="region of interest" description="Disordered" evidence="1">
    <location>
        <begin position="67"/>
        <end position="185"/>
    </location>
</feature>
<dbReference type="OrthoDB" id="6366673at2"/>
<reference evidence="4 5" key="2">
    <citation type="submission" date="2011-11" db="EMBL/GenBank/DDBJ databases">
        <authorList>
            <consortium name="US DOE Joint Genome Institute"/>
            <person name="Lucas S."/>
            <person name="Han J."/>
            <person name="Lapidus A."/>
            <person name="Cheng J.-F."/>
            <person name="Goodwin L."/>
            <person name="Pitluck S."/>
            <person name="Peters L."/>
            <person name="Ovchinnikova G."/>
            <person name="Zhang X."/>
            <person name="Detter J.C."/>
            <person name="Han C."/>
            <person name="Tapia R."/>
            <person name="Land M."/>
            <person name="Hauser L."/>
            <person name="Kyrpides N."/>
            <person name="Ivanova N."/>
            <person name="Pagani I."/>
            <person name="Vogl K."/>
            <person name="Liu Z."/>
            <person name="Overmann J."/>
            <person name="Frigaard N.-U."/>
            <person name="Bryant D."/>
            <person name="Woyke T."/>
        </authorList>
    </citation>
    <scope>NUCLEOTIDE SEQUENCE [LARGE SCALE GENOMIC DNA]</scope>
    <source>
        <strain evidence="4 5">970</strain>
    </source>
</reference>
<feature type="chain" id="PRO_5003618072" description="DUF4124 domain-containing protein" evidence="2">
    <location>
        <begin position="32"/>
        <end position="185"/>
    </location>
</feature>
<dbReference type="AlphaFoldDB" id="H8Z421"/>
<feature type="domain" description="DUF4124" evidence="3">
    <location>
        <begin position="27"/>
        <end position="79"/>
    </location>
</feature>
<evidence type="ECO:0000256" key="2">
    <source>
        <dbReference type="SAM" id="SignalP"/>
    </source>
</evidence>
<reference evidence="5" key="1">
    <citation type="submission" date="2011-06" db="EMBL/GenBank/DDBJ databases">
        <authorList>
            <consortium name="US DOE Joint Genome Institute (JGI-PGF)"/>
            <person name="Lucas S."/>
            <person name="Han J."/>
            <person name="Lapidus A."/>
            <person name="Cheng J.-F."/>
            <person name="Goodwin L."/>
            <person name="Pitluck S."/>
            <person name="Peters L."/>
            <person name="Land M.L."/>
            <person name="Hauser L."/>
            <person name="Vogl K."/>
            <person name="Liu Z."/>
            <person name="Overmann J."/>
            <person name="Frigaard N.-U."/>
            <person name="Bryant D.A."/>
            <person name="Woyke T.J."/>
        </authorList>
    </citation>
    <scope>NUCLEOTIDE SEQUENCE [LARGE SCALE GENOMIC DNA]</scope>
    <source>
        <strain evidence="5">970</strain>
    </source>
</reference>